<dbReference type="STRING" id="51511.ENSCSAVP00000009626"/>
<dbReference type="InterPro" id="IPR015943">
    <property type="entry name" value="WD40/YVTN_repeat-like_dom_sf"/>
</dbReference>
<dbReference type="GO" id="GO:0000462">
    <property type="term" value="P:maturation of SSU-rRNA from tricistronic rRNA transcript (SSU-rRNA, 5.8S rRNA, LSU-rRNA)"/>
    <property type="evidence" value="ECO:0007669"/>
    <property type="project" value="InterPro"/>
</dbReference>
<reference evidence="1" key="2">
    <citation type="submission" date="2025-08" db="UniProtKB">
        <authorList>
            <consortium name="Ensembl"/>
        </authorList>
    </citation>
    <scope>IDENTIFICATION</scope>
</reference>
<dbReference type="InParanoid" id="H2YWB5"/>
<dbReference type="Ensembl" id="ENSCSAVT00000009744.1">
    <property type="protein sequence ID" value="ENSCSAVP00000009626.1"/>
    <property type="gene ID" value="ENSCSAVG00000005649.1"/>
</dbReference>
<dbReference type="AlphaFoldDB" id="H2YWB5"/>
<dbReference type="InterPro" id="IPR046351">
    <property type="entry name" value="UTP4"/>
</dbReference>
<keyword evidence="2" id="KW-1185">Reference proteome</keyword>
<dbReference type="InterPro" id="IPR036322">
    <property type="entry name" value="WD40_repeat_dom_sf"/>
</dbReference>
<reference evidence="1" key="3">
    <citation type="submission" date="2025-09" db="UniProtKB">
        <authorList>
            <consortium name="Ensembl"/>
        </authorList>
    </citation>
    <scope>IDENTIFICATION</scope>
</reference>
<dbReference type="PANTHER" id="PTHR44163:SF1">
    <property type="entry name" value="U3 SMALL NUCLEOLAR RNA-ASSOCIATED PROTEIN 4 HOMOLOG"/>
    <property type="match status" value="1"/>
</dbReference>
<dbReference type="GeneTree" id="ENSGT00940000153533"/>
<name>H2YWB5_CIOSA</name>
<dbReference type="GO" id="GO:0003723">
    <property type="term" value="F:RNA binding"/>
    <property type="evidence" value="ECO:0007669"/>
    <property type="project" value="TreeGrafter"/>
</dbReference>
<accession>H2YWB5</accession>
<sequence length="362" mass="40959">MAKSFSPLRDDFRRIYSFPSNKIVSIAPAAQLVLLQYPTFLEVWKMARIVDSDSSSTKVIAQEENPIKILQLKIPSSSDEHIKCSNISPCGRWIVYSTLSTCRLYQLQYNTEEGSVKMQKIRCSGLSPSNVIQFSCDSTYMISATTGHKLIITKLDAQAYTATLVHSHSVKSHTTPIHLIATSRDTKYMATANLDSNVDIFSIKDMKHVGSLPRYPRIPTALSFHPETNDVNVVYDDLKIFEFSIKEMSYTPFTRRVLASGGNFLHDLRNDASKKHSNVAIVTNILHICNQDKDVVLCISREGLFIIEKPCGKKTEVSARFCRQFMPLLHCDVIDTSTLIAVERPLQDIWQQLPATLYQKKF</sequence>
<dbReference type="FunCoup" id="H2YWB5">
    <property type="interactions" value="297"/>
</dbReference>
<reference evidence="2" key="1">
    <citation type="submission" date="2003-08" db="EMBL/GenBank/DDBJ databases">
        <authorList>
            <person name="Birren B."/>
            <person name="Nusbaum C."/>
            <person name="Abebe A."/>
            <person name="Abouelleil A."/>
            <person name="Adekoya E."/>
            <person name="Ait-zahra M."/>
            <person name="Allen N."/>
            <person name="Allen T."/>
            <person name="An P."/>
            <person name="Anderson M."/>
            <person name="Anderson S."/>
            <person name="Arachchi H."/>
            <person name="Armbruster J."/>
            <person name="Bachantsang P."/>
            <person name="Baldwin J."/>
            <person name="Barry A."/>
            <person name="Bayul T."/>
            <person name="Blitshsteyn B."/>
            <person name="Bloom T."/>
            <person name="Blye J."/>
            <person name="Boguslavskiy L."/>
            <person name="Borowsky M."/>
            <person name="Boukhgalter B."/>
            <person name="Brunache A."/>
            <person name="Butler J."/>
            <person name="Calixte N."/>
            <person name="Calvo S."/>
            <person name="Camarata J."/>
            <person name="Campo K."/>
            <person name="Chang J."/>
            <person name="Cheshatsang Y."/>
            <person name="Citroen M."/>
            <person name="Collymore A."/>
            <person name="Considine T."/>
            <person name="Cook A."/>
            <person name="Cooke P."/>
            <person name="Corum B."/>
            <person name="Cuomo C."/>
            <person name="David R."/>
            <person name="Dawoe T."/>
            <person name="Degray S."/>
            <person name="Dodge S."/>
            <person name="Dooley K."/>
            <person name="Dorje P."/>
            <person name="Dorjee K."/>
            <person name="Dorris L."/>
            <person name="Duffey N."/>
            <person name="Dupes A."/>
            <person name="Elkins T."/>
            <person name="Engels R."/>
            <person name="Erickson J."/>
            <person name="Farina A."/>
            <person name="Faro S."/>
            <person name="Ferreira P."/>
            <person name="Fischer H."/>
            <person name="Fitzgerald M."/>
            <person name="Foley K."/>
            <person name="Gage D."/>
            <person name="Galagan J."/>
            <person name="Gearin G."/>
            <person name="Gnerre S."/>
            <person name="Gnirke A."/>
            <person name="Goyette A."/>
            <person name="Graham J."/>
            <person name="Grandbois E."/>
            <person name="Gyaltsen K."/>
            <person name="Hafez N."/>
            <person name="Hagopian D."/>
            <person name="Hagos B."/>
            <person name="Hall J."/>
            <person name="Hatcher B."/>
            <person name="Heller A."/>
            <person name="Higgins H."/>
            <person name="Honan T."/>
            <person name="Horn A."/>
            <person name="Houde N."/>
            <person name="Hughes L."/>
            <person name="Hulme W."/>
            <person name="Husby E."/>
            <person name="Iliev I."/>
            <person name="Jaffe D."/>
            <person name="Jones C."/>
            <person name="Kamal M."/>
            <person name="Kamat A."/>
            <person name="Kamvysselis M."/>
            <person name="Karlsson E."/>
            <person name="Kells C."/>
            <person name="Kieu A."/>
            <person name="Kisner P."/>
            <person name="Kodira C."/>
            <person name="Kulbokas E."/>
            <person name="Labutti K."/>
            <person name="Lama D."/>
            <person name="Landers T."/>
            <person name="Leger J."/>
            <person name="Levine S."/>
            <person name="Lewis D."/>
            <person name="Lewis T."/>
            <person name="Lindblad-toh K."/>
            <person name="Liu X."/>
            <person name="Lokyitsang T."/>
            <person name="Lokyitsang Y."/>
            <person name="Lucien O."/>
            <person name="Lui A."/>
            <person name="Ma L.J."/>
            <person name="Mabbitt R."/>
            <person name="Macdonald J."/>
            <person name="Maclean C."/>
            <person name="Major J."/>
            <person name="Manning J."/>
            <person name="Marabella R."/>
            <person name="Maru K."/>
            <person name="Matthews C."/>
            <person name="Mauceli E."/>
            <person name="Mccarthy M."/>
            <person name="Mcdonough S."/>
            <person name="Mcghee T."/>
            <person name="Meldrim J."/>
            <person name="Meneus L."/>
            <person name="Mesirov J."/>
            <person name="Mihalev A."/>
            <person name="Mihova T."/>
            <person name="Mikkelsen T."/>
            <person name="Mlenga V."/>
            <person name="Moru K."/>
            <person name="Mozes J."/>
            <person name="Mulrain L."/>
            <person name="Munson G."/>
            <person name="Naylor J."/>
            <person name="Newes C."/>
            <person name="Nguyen C."/>
            <person name="Nguyen N."/>
            <person name="Nguyen T."/>
            <person name="Nicol R."/>
            <person name="Nielsen C."/>
            <person name="Nizzari M."/>
            <person name="Norbu C."/>
            <person name="Norbu N."/>
            <person name="O'donnell P."/>
            <person name="Okoawo O."/>
            <person name="O'leary S."/>
            <person name="Omotosho B."/>
            <person name="O'neill K."/>
            <person name="Osman S."/>
            <person name="Parker S."/>
            <person name="Perrin D."/>
            <person name="Phunkhang P."/>
            <person name="Piqani B."/>
            <person name="Purcell S."/>
            <person name="Rachupka T."/>
            <person name="Ramasamy U."/>
            <person name="Rameau R."/>
            <person name="Ray V."/>
            <person name="Raymond C."/>
            <person name="Retta R."/>
            <person name="Richardson S."/>
            <person name="Rise C."/>
            <person name="Rodriguez J."/>
            <person name="Rogers J."/>
            <person name="Rogov P."/>
            <person name="Rutman M."/>
            <person name="Schupbach R."/>
            <person name="Seaman C."/>
            <person name="Settipalli S."/>
            <person name="Sharpe T."/>
            <person name="Sheridan J."/>
            <person name="Sherpa N."/>
            <person name="Shi J."/>
            <person name="Smirnov S."/>
            <person name="Smith C."/>
            <person name="Sougnez C."/>
            <person name="Spencer B."/>
            <person name="Stalker J."/>
            <person name="Stange-thomann N."/>
            <person name="Stavropoulos S."/>
            <person name="Stetson K."/>
            <person name="Stone C."/>
            <person name="Stone S."/>
            <person name="Stubbs M."/>
            <person name="Talamas J."/>
            <person name="Tchuinga P."/>
            <person name="Tenzing P."/>
            <person name="Tesfaye S."/>
            <person name="Theodore J."/>
            <person name="Thoulutsang Y."/>
            <person name="Topham K."/>
            <person name="Towey S."/>
            <person name="Tsamla T."/>
            <person name="Tsomo N."/>
            <person name="Vallee D."/>
            <person name="Vassiliev H."/>
            <person name="Venkataraman V."/>
            <person name="Vinson J."/>
            <person name="Vo A."/>
            <person name="Wade C."/>
            <person name="Wang S."/>
            <person name="Wangchuk T."/>
            <person name="Wangdi T."/>
            <person name="Whittaker C."/>
            <person name="Wilkinson J."/>
            <person name="Wu Y."/>
            <person name="Wyman D."/>
            <person name="Yadav S."/>
            <person name="Yang S."/>
            <person name="Yang X."/>
            <person name="Yeager S."/>
            <person name="Yee E."/>
            <person name="Young G."/>
            <person name="Zainoun J."/>
            <person name="Zembeck L."/>
            <person name="Zimmer A."/>
            <person name="Zody M."/>
            <person name="Lander E."/>
        </authorList>
    </citation>
    <scope>NUCLEOTIDE SEQUENCE [LARGE SCALE GENOMIC DNA]</scope>
</reference>
<protein>
    <recommendedName>
        <fullName evidence="3">Anaphase-promoting complex subunit 4 WD40 domain-containing protein</fullName>
    </recommendedName>
</protein>
<dbReference type="GO" id="GO:0034455">
    <property type="term" value="C:t-UTP complex"/>
    <property type="evidence" value="ECO:0007669"/>
    <property type="project" value="TreeGrafter"/>
</dbReference>
<proteinExistence type="predicted"/>
<dbReference type="PANTHER" id="PTHR44163">
    <property type="entry name" value="U3 SMALL NUCLEOLAR RNA-ASSOCIATED PROTEIN 4 HOMOLOG"/>
    <property type="match status" value="1"/>
</dbReference>
<dbReference type="GO" id="GO:0030686">
    <property type="term" value="C:90S preribosome"/>
    <property type="evidence" value="ECO:0007669"/>
    <property type="project" value="InterPro"/>
</dbReference>
<dbReference type="Proteomes" id="UP000007875">
    <property type="component" value="Unassembled WGS sequence"/>
</dbReference>
<evidence type="ECO:0000313" key="1">
    <source>
        <dbReference type="Ensembl" id="ENSCSAVP00000009626.1"/>
    </source>
</evidence>
<dbReference type="SUPFAM" id="SSF50978">
    <property type="entry name" value="WD40 repeat-like"/>
    <property type="match status" value="1"/>
</dbReference>
<dbReference type="HOGENOM" id="CLU_766261_0_0_1"/>
<dbReference type="Gene3D" id="2.130.10.10">
    <property type="entry name" value="YVTN repeat-like/Quinoprotein amine dehydrogenase"/>
    <property type="match status" value="1"/>
</dbReference>
<evidence type="ECO:0008006" key="3">
    <source>
        <dbReference type="Google" id="ProtNLM"/>
    </source>
</evidence>
<evidence type="ECO:0000313" key="2">
    <source>
        <dbReference type="Proteomes" id="UP000007875"/>
    </source>
</evidence>
<dbReference type="GO" id="GO:0032040">
    <property type="term" value="C:small-subunit processome"/>
    <property type="evidence" value="ECO:0007669"/>
    <property type="project" value="TreeGrafter"/>
</dbReference>
<dbReference type="eggNOG" id="KOG2048">
    <property type="taxonomic scope" value="Eukaryota"/>
</dbReference>
<organism evidence="1 2">
    <name type="scientific">Ciona savignyi</name>
    <name type="common">Pacific transparent sea squirt</name>
    <dbReference type="NCBI Taxonomy" id="51511"/>
    <lineage>
        <taxon>Eukaryota</taxon>
        <taxon>Metazoa</taxon>
        <taxon>Chordata</taxon>
        <taxon>Tunicata</taxon>
        <taxon>Ascidiacea</taxon>
        <taxon>Phlebobranchia</taxon>
        <taxon>Cionidae</taxon>
        <taxon>Ciona</taxon>
    </lineage>
</organism>
<dbReference type="OMA" id="EHAFKIC"/>